<evidence type="ECO:0000256" key="9">
    <source>
        <dbReference type="PIRSR" id="PIRSR602401-1"/>
    </source>
</evidence>
<dbReference type="InterPro" id="IPR017972">
    <property type="entry name" value="Cyt_P450_CS"/>
</dbReference>
<dbReference type="PRINTS" id="PR00385">
    <property type="entry name" value="P450"/>
</dbReference>
<dbReference type="AlphaFoldDB" id="A0A0C9V5N2"/>
<dbReference type="EMBL" id="KN837131">
    <property type="protein sequence ID" value="KIJ42234.1"/>
    <property type="molecule type" value="Genomic_DNA"/>
</dbReference>
<dbReference type="InterPro" id="IPR002401">
    <property type="entry name" value="Cyt_P450_E_grp-I"/>
</dbReference>
<keyword evidence="7 9" id="KW-0408">Iron</keyword>
<evidence type="ECO:0000256" key="2">
    <source>
        <dbReference type="ARBA" id="ARBA00005179"/>
    </source>
</evidence>
<evidence type="ECO:0000256" key="11">
    <source>
        <dbReference type="SAM" id="Phobius"/>
    </source>
</evidence>
<evidence type="ECO:0000256" key="8">
    <source>
        <dbReference type="ARBA" id="ARBA00023033"/>
    </source>
</evidence>
<dbReference type="HOGENOM" id="CLU_001570_2_3_1"/>
<evidence type="ECO:0000256" key="3">
    <source>
        <dbReference type="ARBA" id="ARBA00010617"/>
    </source>
</evidence>
<dbReference type="PRINTS" id="PR00463">
    <property type="entry name" value="EP450I"/>
</dbReference>
<accession>A0A0C9V5N2</accession>
<evidence type="ECO:0008006" key="14">
    <source>
        <dbReference type="Google" id="ProtNLM"/>
    </source>
</evidence>
<dbReference type="GO" id="GO:0020037">
    <property type="term" value="F:heme binding"/>
    <property type="evidence" value="ECO:0007669"/>
    <property type="project" value="InterPro"/>
</dbReference>
<keyword evidence="11" id="KW-1133">Transmembrane helix</keyword>
<keyword evidence="11" id="KW-0472">Membrane</keyword>
<dbReference type="GO" id="GO:0004497">
    <property type="term" value="F:monooxygenase activity"/>
    <property type="evidence" value="ECO:0007669"/>
    <property type="project" value="UniProtKB-KW"/>
</dbReference>
<dbReference type="PROSITE" id="PS00086">
    <property type="entry name" value="CYTOCHROME_P450"/>
    <property type="match status" value="1"/>
</dbReference>
<evidence type="ECO:0000256" key="4">
    <source>
        <dbReference type="ARBA" id="ARBA00022617"/>
    </source>
</evidence>
<dbReference type="InterPro" id="IPR001128">
    <property type="entry name" value="Cyt_P450"/>
</dbReference>
<sequence length="525" mass="59330">MGIKSKETYFHPSSEMLSIWIQVILLVTPLVALLVLPRRRIPRGLRLPPGPPPKLLVGNALDMPKEREWEQFGKWATEYGDIVYVKILTMDMIIVNSRKMVYELFEKRSSIYSDRLHLPMINDVMGWGYAMAFQRYGERWRRHRRVMHEKFHGSAADAFKPSQLQHSRDLLRRLLSTPEDYIEHLKHVTGAVIMEVTYGIHVKAENDPYLITADRSLRAMGEAAVPGAFWVDIMPWMKYIPAWVPGAGFKRKGLEWAKCISDVNELPFQATKAAMLQGTADGCFVTSHLEHLRTLKEGPTDQEEVIKNTAGAVFAAGSDTTANTMITFILAMALFPEVQKKAQAELDNLLGEVRLVEFEDEPNLPYTSAICKEILRWHPLLPQGVAHATSEDDIVGEYFIPKGTVVIGNSWALLHDEEDFGPDTDKFIPERFFKPGVRDPALTGAFGYGRRVCPGLHMAQKSLFIDIASMLQVFNMSGPRDPTGKELPLEYTFSSGFFSFPENFRCSIRPRSQSAQELILQSAAA</sequence>
<organism evidence="12 13">
    <name type="scientific">Sphaerobolus stellatus (strain SS14)</name>
    <dbReference type="NCBI Taxonomy" id="990650"/>
    <lineage>
        <taxon>Eukaryota</taxon>
        <taxon>Fungi</taxon>
        <taxon>Dikarya</taxon>
        <taxon>Basidiomycota</taxon>
        <taxon>Agaricomycotina</taxon>
        <taxon>Agaricomycetes</taxon>
        <taxon>Phallomycetidae</taxon>
        <taxon>Geastrales</taxon>
        <taxon>Sphaerobolaceae</taxon>
        <taxon>Sphaerobolus</taxon>
    </lineage>
</organism>
<evidence type="ECO:0000256" key="6">
    <source>
        <dbReference type="ARBA" id="ARBA00023002"/>
    </source>
</evidence>
<dbReference type="Gene3D" id="1.10.630.10">
    <property type="entry name" value="Cytochrome P450"/>
    <property type="match status" value="1"/>
</dbReference>
<evidence type="ECO:0000313" key="12">
    <source>
        <dbReference type="EMBL" id="KIJ42234.1"/>
    </source>
</evidence>
<dbReference type="InterPro" id="IPR050364">
    <property type="entry name" value="Cytochrome_P450_fung"/>
</dbReference>
<proteinExistence type="inferred from homology"/>
<dbReference type="SUPFAM" id="SSF48264">
    <property type="entry name" value="Cytochrome P450"/>
    <property type="match status" value="1"/>
</dbReference>
<dbReference type="GO" id="GO:0005506">
    <property type="term" value="F:iron ion binding"/>
    <property type="evidence" value="ECO:0007669"/>
    <property type="project" value="InterPro"/>
</dbReference>
<comment type="cofactor">
    <cofactor evidence="1 9">
        <name>heme</name>
        <dbReference type="ChEBI" id="CHEBI:30413"/>
    </cofactor>
</comment>
<feature type="transmembrane region" description="Helical" evidence="11">
    <location>
        <begin position="17"/>
        <end position="36"/>
    </location>
</feature>
<dbReference type="GO" id="GO:0016705">
    <property type="term" value="F:oxidoreductase activity, acting on paired donors, with incorporation or reduction of molecular oxygen"/>
    <property type="evidence" value="ECO:0007669"/>
    <property type="project" value="InterPro"/>
</dbReference>
<evidence type="ECO:0000256" key="7">
    <source>
        <dbReference type="ARBA" id="ARBA00023004"/>
    </source>
</evidence>
<dbReference type="PANTHER" id="PTHR46300:SF7">
    <property type="entry name" value="P450, PUTATIVE (EUROFUNG)-RELATED"/>
    <property type="match status" value="1"/>
</dbReference>
<name>A0A0C9V5N2_SPHS4</name>
<reference evidence="12 13" key="1">
    <citation type="submission" date="2014-06" db="EMBL/GenBank/DDBJ databases">
        <title>Evolutionary Origins and Diversification of the Mycorrhizal Mutualists.</title>
        <authorList>
            <consortium name="DOE Joint Genome Institute"/>
            <consortium name="Mycorrhizal Genomics Consortium"/>
            <person name="Kohler A."/>
            <person name="Kuo A."/>
            <person name="Nagy L.G."/>
            <person name="Floudas D."/>
            <person name="Copeland A."/>
            <person name="Barry K.W."/>
            <person name="Cichocki N."/>
            <person name="Veneault-Fourrey C."/>
            <person name="LaButti K."/>
            <person name="Lindquist E.A."/>
            <person name="Lipzen A."/>
            <person name="Lundell T."/>
            <person name="Morin E."/>
            <person name="Murat C."/>
            <person name="Riley R."/>
            <person name="Ohm R."/>
            <person name="Sun H."/>
            <person name="Tunlid A."/>
            <person name="Henrissat B."/>
            <person name="Grigoriev I.V."/>
            <person name="Hibbett D.S."/>
            <person name="Martin F."/>
        </authorList>
    </citation>
    <scope>NUCLEOTIDE SEQUENCE [LARGE SCALE GENOMIC DNA]</scope>
    <source>
        <strain evidence="12 13">SS14</strain>
    </source>
</reference>
<keyword evidence="6 10" id="KW-0560">Oxidoreductase</keyword>
<dbReference type="Pfam" id="PF00067">
    <property type="entry name" value="p450"/>
    <property type="match status" value="1"/>
</dbReference>
<gene>
    <name evidence="12" type="ORF">M422DRAFT_254639</name>
</gene>
<keyword evidence="8 10" id="KW-0503">Monooxygenase</keyword>
<dbReference type="Proteomes" id="UP000054279">
    <property type="component" value="Unassembled WGS sequence"/>
</dbReference>
<comment type="similarity">
    <text evidence="3 10">Belongs to the cytochrome P450 family.</text>
</comment>
<keyword evidence="11" id="KW-0812">Transmembrane</keyword>
<dbReference type="PANTHER" id="PTHR46300">
    <property type="entry name" value="P450, PUTATIVE (EUROFUNG)-RELATED-RELATED"/>
    <property type="match status" value="1"/>
</dbReference>
<keyword evidence="5 9" id="KW-0479">Metal-binding</keyword>
<dbReference type="InterPro" id="IPR036396">
    <property type="entry name" value="Cyt_P450_sf"/>
</dbReference>
<evidence type="ECO:0000313" key="13">
    <source>
        <dbReference type="Proteomes" id="UP000054279"/>
    </source>
</evidence>
<evidence type="ECO:0000256" key="10">
    <source>
        <dbReference type="RuleBase" id="RU000461"/>
    </source>
</evidence>
<protein>
    <recommendedName>
        <fullName evidence="14">Cytochrome P450</fullName>
    </recommendedName>
</protein>
<keyword evidence="4 9" id="KW-0349">Heme</keyword>
<evidence type="ECO:0000256" key="5">
    <source>
        <dbReference type="ARBA" id="ARBA00022723"/>
    </source>
</evidence>
<evidence type="ECO:0000256" key="1">
    <source>
        <dbReference type="ARBA" id="ARBA00001971"/>
    </source>
</evidence>
<dbReference type="CDD" id="cd11065">
    <property type="entry name" value="CYP64-like"/>
    <property type="match status" value="1"/>
</dbReference>
<dbReference type="OrthoDB" id="3934656at2759"/>
<comment type="pathway">
    <text evidence="2">Secondary metabolite biosynthesis.</text>
</comment>
<keyword evidence="13" id="KW-1185">Reference proteome</keyword>
<feature type="binding site" description="axial binding residue" evidence="9">
    <location>
        <position position="453"/>
    </location>
    <ligand>
        <name>heme</name>
        <dbReference type="ChEBI" id="CHEBI:30413"/>
    </ligand>
    <ligandPart>
        <name>Fe</name>
        <dbReference type="ChEBI" id="CHEBI:18248"/>
    </ligandPart>
</feature>